<name>A0A2Z2HJ08_9ARCH</name>
<protein>
    <submittedName>
        <fullName evidence="2">Uncharacterized protein</fullName>
    </submittedName>
</protein>
<gene>
    <name evidence="2" type="ORF">NMSP_0486</name>
</gene>
<keyword evidence="1" id="KW-0812">Transmembrane</keyword>
<dbReference type="AlphaFoldDB" id="A0A2Z2HJ08"/>
<sequence>MFEKQNTKISKFNISYSKIKNMQKIIFLAFLIIFAGISIDQAYSQEIKLSTFQESAQLIIDEKISQTNIASITLLSTSIQEIIFPAELELKIREHGRIQAIIITNENNCVLGVTDQSCILINIERNPEDKGINAIQASTREIGESLIDEINHVFDTNAEFFQVYIHTNAETNDALDTSGIVSGTGTISAVFTMPMEDTDSMYAKLSSMLISSQIRENGGFYEIGKILSTDENAKMSFSMIPTESKSLLQLRVSTNSPIENQIGSGTEINPLEFFNINEITRSNYFSGGNYPLNSLFQIIILSDEENKVSDIKGNIIPTQNIDGMEMPTKFTTEGWIFDPNKGEQIQGKFIFGERDSINEEELQFSLGGDNMKYEEPETDESIIVVGVIAIVSIGAAIFYLKGYKK</sequence>
<feature type="transmembrane region" description="Helical" evidence="1">
    <location>
        <begin position="381"/>
        <end position="400"/>
    </location>
</feature>
<dbReference type="Proteomes" id="UP000249949">
    <property type="component" value="Chromosome"/>
</dbReference>
<evidence type="ECO:0000256" key="1">
    <source>
        <dbReference type="SAM" id="Phobius"/>
    </source>
</evidence>
<keyword evidence="1" id="KW-1133">Transmembrane helix</keyword>
<reference evidence="2 3" key="1">
    <citation type="journal article" date="2017" name="Environ. Microbiol.">
        <title>Genome and epigenome of a novel marine Thaumarchaeota strain suggest viral infection, phosphorothioation DNA modification and multiple restriction systems.</title>
        <authorList>
            <person name="Ahlgren N.A."/>
            <person name="Chen Y."/>
            <person name="Needham D.M."/>
            <person name="Parada A.E."/>
            <person name="Sachdeva R."/>
            <person name="Trinh V."/>
            <person name="Chen T."/>
            <person name="Fuhrman J.A."/>
        </authorList>
    </citation>
    <scope>NUCLEOTIDE SEQUENCE [LARGE SCALE GENOMIC DNA]</scope>
    <source>
        <strain evidence="2 3">SPOT01</strain>
    </source>
</reference>
<evidence type="ECO:0000313" key="3">
    <source>
        <dbReference type="Proteomes" id="UP000249949"/>
    </source>
</evidence>
<dbReference type="KEGG" id="nct:NMSP_0486"/>
<dbReference type="EMBL" id="CP021324">
    <property type="protein sequence ID" value="ARS64108.1"/>
    <property type="molecule type" value="Genomic_DNA"/>
</dbReference>
<accession>A0A2Z2HJ08</accession>
<keyword evidence="1" id="KW-0472">Membrane</keyword>
<evidence type="ECO:0000313" key="2">
    <source>
        <dbReference type="EMBL" id="ARS64108.1"/>
    </source>
</evidence>
<keyword evidence="3" id="KW-1185">Reference proteome</keyword>
<proteinExistence type="predicted"/>
<organism evidence="2 3">
    <name type="scientific">Candidatus Nitrosomarinus catalinensis</name>
    <dbReference type="NCBI Taxonomy" id="1898749"/>
    <lineage>
        <taxon>Archaea</taxon>
        <taxon>Nitrososphaerota</taxon>
        <taxon>Nitrososphaeria</taxon>
        <taxon>Nitrosopumilales</taxon>
        <taxon>Nitrosopumilaceae</taxon>
        <taxon>Candidatus Nitrosomarinus</taxon>
    </lineage>
</organism>